<organism evidence="2 3">
    <name type="scientific">Trifolium medium</name>
    <dbReference type="NCBI Taxonomy" id="97028"/>
    <lineage>
        <taxon>Eukaryota</taxon>
        <taxon>Viridiplantae</taxon>
        <taxon>Streptophyta</taxon>
        <taxon>Embryophyta</taxon>
        <taxon>Tracheophyta</taxon>
        <taxon>Spermatophyta</taxon>
        <taxon>Magnoliopsida</taxon>
        <taxon>eudicotyledons</taxon>
        <taxon>Gunneridae</taxon>
        <taxon>Pentapetalae</taxon>
        <taxon>rosids</taxon>
        <taxon>fabids</taxon>
        <taxon>Fabales</taxon>
        <taxon>Fabaceae</taxon>
        <taxon>Papilionoideae</taxon>
        <taxon>50 kb inversion clade</taxon>
        <taxon>NPAAA clade</taxon>
        <taxon>Hologalegina</taxon>
        <taxon>IRL clade</taxon>
        <taxon>Trifolieae</taxon>
        <taxon>Trifolium</taxon>
    </lineage>
</organism>
<dbReference type="Proteomes" id="UP000265520">
    <property type="component" value="Unassembled WGS sequence"/>
</dbReference>
<dbReference type="AlphaFoldDB" id="A0A392V5D5"/>
<feature type="region of interest" description="Disordered" evidence="1">
    <location>
        <begin position="21"/>
        <end position="57"/>
    </location>
</feature>
<evidence type="ECO:0000256" key="1">
    <source>
        <dbReference type="SAM" id="MobiDB-lite"/>
    </source>
</evidence>
<proteinExistence type="predicted"/>
<evidence type="ECO:0000313" key="3">
    <source>
        <dbReference type="Proteomes" id="UP000265520"/>
    </source>
</evidence>
<comment type="caution">
    <text evidence="2">The sequence shown here is derived from an EMBL/GenBank/DDBJ whole genome shotgun (WGS) entry which is preliminary data.</text>
</comment>
<feature type="compositionally biased region" description="Polar residues" evidence="1">
    <location>
        <begin position="44"/>
        <end position="57"/>
    </location>
</feature>
<name>A0A392V5D5_9FABA</name>
<sequence length="57" mass="6198">FWTGNVELHVDTSVKEAIDPNVESSDKVSGKIEKPEVEKVAAETLNSQNPKSGETLD</sequence>
<evidence type="ECO:0000313" key="2">
    <source>
        <dbReference type="EMBL" id="MCI83486.1"/>
    </source>
</evidence>
<keyword evidence="3" id="KW-1185">Reference proteome</keyword>
<feature type="compositionally biased region" description="Basic and acidic residues" evidence="1">
    <location>
        <begin position="21"/>
        <end position="41"/>
    </location>
</feature>
<feature type="non-terminal residue" evidence="2">
    <location>
        <position position="1"/>
    </location>
</feature>
<reference evidence="2 3" key="1">
    <citation type="journal article" date="2018" name="Front. Plant Sci.">
        <title>Red Clover (Trifolium pratense) and Zigzag Clover (T. medium) - A Picture of Genomic Similarities and Differences.</title>
        <authorList>
            <person name="Dluhosova J."/>
            <person name="Istvanek J."/>
            <person name="Nedelnik J."/>
            <person name="Repkova J."/>
        </authorList>
    </citation>
    <scope>NUCLEOTIDE SEQUENCE [LARGE SCALE GENOMIC DNA]</scope>
    <source>
        <strain evidence="3">cv. 10/8</strain>
        <tissue evidence="2">Leaf</tissue>
    </source>
</reference>
<accession>A0A392V5D5</accession>
<protein>
    <submittedName>
        <fullName evidence="2">Uncharacterized protein</fullName>
    </submittedName>
</protein>
<dbReference type="EMBL" id="LXQA011068307">
    <property type="protein sequence ID" value="MCI83486.1"/>
    <property type="molecule type" value="Genomic_DNA"/>
</dbReference>